<dbReference type="PROSITE" id="PS00518">
    <property type="entry name" value="ZF_RING_1"/>
    <property type="match status" value="1"/>
</dbReference>
<evidence type="ECO:0000256" key="5">
    <source>
        <dbReference type="ARBA" id="ARBA00022833"/>
    </source>
</evidence>
<evidence type="ECO:0000313" key="11">
    <source>
        <dbReference type="Proteomes" id="UP000019132"/>
    </source>
</evidence>
<evidence type="ECO:0000256" key="1">
    <source>
        <dbReference type="ARBA" id="ARBA00022679"/>
    </source>
</evidence>
<dbReference type="SUPFAM" id="SSF90229">
    <property type="entry name" value="CCCH zinc finger"/>
    <property type="match status" value="1"/>
</dbReference>
<proteinExistence type="predicted"/>
<feature type="zinc finger region" description="C3H1-type" evidence="6">
    <location>
        <begin position="327"/>
        <end position="355"/>
    </location>
</feature>
<evidence type="ECO:0000256" key="4">
    <source>
        <dbReference type="ARBA" id="ARBA00022771"/>
    </source>
</evidence>
<accession>K3WYP3</accession>
<dbReference type="InParanoid" id="K3WYP3"/>
<feature type="domain" description="C3H1-type" evidence="9">
    <location>
        <begin position="147"/>
        <end position="174"/>
    </location>
</feature>
<dbReference type="Pfam" id="PF13639">
    <property type="entry name" value="zf-RING_2"/>
    <property type="match status" value="1"/>
</dbReference>
<keyword evidence="2 6" id="KW-0479">Metal-binding</keyword>
<feature type="compositionally biased region" description="Low complexity" evidence="7">
    <location>
        <begin position="21"/>
        <end position="30"/>
    </location>
</feature>
<evidence type="ECO:0000256" key="7">
    <source>
        <dbReference type="SAM" id="MobiDB-lite"/>
    </source>
</evidence>
<dbReference type="Pfam" id="PF14608">
    <property type="entry name" value="zf-CCCH_2"/>
    <property type="match status" value="2"/>
</dbReference>
<dbReference type="HOGENOM" id="CLU_053626_1_0_1"/>
<feature type="compositionally biased region" description="Polar residues" evidence="7">
    <location>
        <begin position="120"/>
        <end position="136"/>
    </location>
</feature>
<evidence type="ECO:0000259" key="9">
    <source>
        <dbReference type="PROSITE" id="PS50103"/>
    </source>
</evidence>
<keyword evidence="3" id="KW-0677">Repeat</keyword>
<dbReference type="STRING" id="431595.K3WYP3"/>
<dbReference type="InterPro" id="IPR045072">
    <property type="entry name" value="MKRN-like"/>
</dbReference>
<dbReference type="SMART" id="SM00184">
    <property type="entry name" value="RING"/>
    <property type="match status" value="1"/>
</dbReference>
<reference evidence="11" key="2">
    <citation type="submission" date="2010-04" db="EMBL/GenBank/DDBJ databases">
        <authorList>
            <person name="Buell R."/>
            <person name="Hamilton J."/>
            <person name="Hostetler J."/>
        </authorList>
    </citation>
    <scope>NUCLEOTIDE SEQUENCE [LARGE SCALE GENOMIC DNA]</scope>
    <source>
        <strain evidence="11">DAOM:BR144</strain>
    </source>
</reference>
<dbReference type="PROSITE" id="PS50103">
    <property type="entry name" value="ZF_C3H1"/>
    <property type="match status" value="3"/>
</dbReference>
<keyword evidence="1" id="KW-0808">Transferase</keyword>
<feature type="domain" description="RING-type" evidence="8">
    <location>
        <begin position="249"/>
        <end position="298"/>
    </location>
</feature>
<dbReference type="SMART" id="SM00356">
    <property type="entry name" value="ZnF_C3H1"/>
    <property type="match status" value="3"/>
</dbReference>
<dbReference type="EMBL" id="GL376623">
    <property type="status" value="NOT_ANNOTATED_CDS"/>
    <property type="molecule type" value="Genomic_DNA"/>
</dbReference>
<keyword evidence="4 6" id="KW-0863">Zinc-finger</keyword>
<name>K3WYP3_GLOUD</name>
<evidence type="ECO:0000256" key="2">
    <source>
        <dbReference type="ARBA" id="ARBA00022723"/>
    </source>
</evidence>
<reference evidence="11" key="1">
    <citation type="journal article" date="2010" name="Genome Biol.">
        <title>Genome sequence of the necrotrophic plant pathogen Pythium ultimum reveals original pathogenicity mechanisms and effector repertoire.</title>
        <authorList>
            <person name="Levesque C.A."/>
            <person name="Brouwer H."/>
            <person name="Cano L."/>
            <person name="Hamilton J.P."/>
            <person name="Holt C."/>
            <person name="Huitema E."/>
            <person name="Raffaele S."/>
            <person name="Robideau G.P."/>
            <person name="Thines M."/>
            <person name="Win J."/>
            <person name="Zerillo M.M."/>
            <person name="Beakes G.W."/>
            <person name="Boore J.L."/>
            <person name="Busam D."/>
            <person name="Dumas B."/>
            <person name="Ferriera S."/>
            <person name="Fuerstenberg S.I."/>
            <person name="Gachon C.M."/>
            <person name="Gaulin E."/>
            <person name="Govers F."/>
            <person name="Grenville-Briggs L."/>
            <person name="Horner N."/>
            <person name="Hostetler J."/>
            <person name="Jiang R.H."/>
            <person name="Johnson J."/>
            <person name="Krajaejun T."/>
            <person name="Lin H."/>
            <person name="Meijer H.J."/>
            <person name="Moore B."/>
            <person name="Morris P."/>
            <person name="Phuntmart V."/>
            <person name="Puiu D."/>
            <person name="Shetty J."/>
            <person name="Stajich J.E."/>
            <person name="Tripathy S."/>
            <person name="Wawra S."/>
            <person name="van West P."/>
            <person name="Whitty B.R."/>
            <person name="Coutinho P.M."/>
            <person name="Henrissat B."/>
            <person name="Martin F."/>
            <person name="Thomas P.D."/>
            <person name="Tyler B.M."/>
            <person name="De Vries R.P."/>
            <person name="Kamoun S."/>
            <person name="Yandell M."/>
            <person name="Tisserat N."/>
            <person name="Buell C.R."/>
        </authorList>
    </citation>
    <scope>NUCLEOTIDE SEQUENCE</scope>
    <source>
        <strain evidence="11">DAOM:BR144</strain>
    </source>
</reference>
<sequence length="423" mass="46967">MRRSDVPRRGARRGGGNRQQAVVSVAAPSVHRQQVAPSSSESEDDQREQEERWATEWDYGSIRANARSNSHQWDPYASEDDEDESASDDYDGYDSDDYYTDFANYRGAEFNYGYAPPRTVRSSTTRSNQNSHNSARNAAPEPKKTPPPPPVLCRFFVLGKCRYGSHCTFSHDIPAVATECEMNEEDSLSAAAALVDCPYFLRGNCKYGQHCRLRHTEPPPSASSSRGTVVPVSSNQANGASGGTGEYTCGVCFDDVVEAGKHFGLLSCDHCFCLDCLRSWRQSKDMEAEVTRSCPACRVPSNYIVPSLTFCTGAEKQKVVDAYKSHLSVRACKYFNGCIGSCPFGPHCFYAHRNSEGEDIKHLDRPRRASKHRNNRGGGNSGLPSSESLSSLLANYGSLFRFLESLDWDEYGDYDVEMDSGWE</sequence>
<dbReference type="VEuPathDB" id="FungiDB:PYU1_G010072"/>
<dbReference type="InterPro" id="IPR013083">
    <property type="entry name" value="Znf_RING/FYVE/PHD"/>
</dbReference>
<dbReference type="InterPro" id="IPR017907">
    <property type="entry name" value="Znf_RING_CS"/>
</dbReference>
<feature type="region of interest" description="Disordered" evidence="7">
    <location>
        <begin position="216"/>
        <end position="237"/>
    </location>
</feature>
<dbReference type="PROSITE" id="PS50089">
    <property type="entry name" value="ZF_RING_2"/>
    <property type="match status" value="1"/>
</dbReference>
<evidence type="ECO:0000313" key="10">
    <source>
        <dbReference type="EnsemblProtists" id="PYU1_T010092"/>
    </source>
</evidence>
<keyword evidence="5 6" id="KW-0862">Zinc</keyword>
<organism evidence="10 11">
    <name type="scientific">Globisporangium ultimum (strain ATCC 200006 / CBS 805.95 / DAOM BR144)</name>
    <name type="common">Pythium ultimum</name>
    <dbReference type="NCBI Taxonomy" id="431595"/>
    <lineage>
        <taxon>Eukaryota</taxon>
        <taxon>Sar</taxon>
        <taxon>Stramenopiles</taxon>
        <taxon>Oomycota</taxon>
        <taxon>Peronosporomycetes</taxon>
        <taxon>Pythiales</taxon>
        <taxon>Pythiaceae</taxon>
        <taxon>Globisporangium</taxon>
    </lineage>
</organism>
<protein>
    <recommendedName>
        <fullName evidence="12">RING-type E3 ubiquitin transferase</fullName>
    </recommendedName>
</protein>
<dbReference type="Proteomes" id="UP000019132">
    <property type="component" value="Unassembled WGS sequence"/>
</dbReference>
<dbReference type="Gene3D" id="2.30.30.1190">
    <property type="match status" value="1"/>
</dbReference>
<evidence type="ECO:0000256" key="3">
    <source>
        <dbReference type="ARBA" id="ARBA00022737"/>
    </source>
</evidence>
<feature type="domain" description="C3H1-type" evidence="9">
    <location>
        <begin position="327"/>
        <end position="355"/>
    </location>
</feature>
<dbReference type="GO" id="GO:0000209">
    <property type="term" value="P:protein polyubiquitination"/>
    <property type="evidence" value="ECO:0007669"/>
    <property type="project" value="InterPro"/>
</dbReference>
<dbReference type="Gene3D" id="4.10.1000.10">
    <property type="entry name" value="Zinc finger, CCCH-type"/>
    <property type="match status" value="1"/>
</dbReference>
<dbReference type="eggNOG" id="KOG1039">
    <property type="taxonomic scope" value="Eukaryota"/>
</dbReference>
<feature type="region of interest" description="Disordered" evidence="7">
    <location>
        <begin position="361"/>
        <end position="384"/>
    </location>
</feature>
<dbReference type="PANTHER" id="PTHR11224">
    <property type="entry name" value="MAKORIN-RELATED"/>
    <property type="match status" value="1"/>
</dbReference>
<dbReference type="InterPro" id="IPR041367">
    <property type="entry name" value="Znf-CCCH_4"/>
</dbReference>
<feature type="domain" description="C3H1-type" evidence="9">
    <location>
        <begin position="191"/>
        <end position="218"/>
    </location>
</feature>
<feature type="zinc finger region" description="C3H1-type" evidence="6">
    <location>
        <begin position="191"/>
        <end position="218"/>
    </location>
</feature>
<dbReference type="AlphaFoldDB" id="K3WYP3"/>
<evidence type="ECO:0000256" key="6">
    <source>
        <dbReference type="PROSITE-ProRule" id="PRU00723"/>
    </source>
</evidence>
<dbReference type="Pfam" id="PF18044">
    <property type="entry name" value="zf-CCCH_4"/>
    <property type="match status" value="1"/>
</dbReference>
<dbReference type="EnsemblProtists" id="PYU1_T010092">
    <property type="protein sequence ID" value="PYU1_T010092"/>
    <property type="gene ID" value="PYU1_G010072"/>
</dbReference>
<dbReference type="PANTHER" id="PTHR11224:SF10">
    <property type="entry name" value="IP09428P-RELATED"/>
    <property type="match status" value="1"/>
</dbReference>
<dbReference type="Gene3D" id="3.30.40.10">
    <property type="entry name" value="Zinc/RING finger domain, C3HC4 (zinc finger)"/>
    <property type="match status" value="1"/>
</dbReference>
<feature type="compositionally biased region" description="Acidic residues" evidence="7">
    <location>
        <begin position="77"/>
        <end position="93"/>
    </location>
</feature>
<evidence type="ECO:0008006" key="12">
    <source>
        <dbReference type="Google" id="ProtNLM"/>
    </source>
</evidence>
<feature type="compositionally biased region" description="Polar residues" evidence="7">
    <location>
        <begin position="222"/>
        <end position="237"/>
    </location>
</feature>
<dbReference type="InterPro" id="IPR036855">
    <property type="entry name" value="Znf_CCCH_sf"/>
</dbReference>
<feature type="region of interest" description="Disordered" evidence="7">
    <location>
        <begin position="116"/>
        <end position="146"/>
    </location>
</feature>
<feature type="region of interest" description="Disordered" evidence="7">
    <location>
        <begin position="1"/>
        <end position="93"/>
    </location>
</feature>
<feature type="zinc finger region" description="C3H1-type" evidence="6">
    <location>
        <begin position="147"/>
        <end position="174"/>
    </location>
</feature>
<dbReference type="GO" id="GO:0061630">
    <property type="term" value="F:ubiquitin protein ligase activity"/>
    <property type="evidence" value="ECO:0007669"/>
    <property type="project" value="UniProtKB-EC"/>
</dbReference>
<dbReference type="CDD" id="cd16521">
    <property type="entry name" value="RING-HC_MKRN"/>
    <property type="match status" value="1"/>
</dbReference>
<dbReference type="GO" id="GO:0008270">
    <property type="term" value="F:zinc ion binding"/>
    <property type="evidence" value="ECO:0007669"/>
    <property type="project" value="UniProtKB-KW"/>
</dbReference>
<reference evidence="10" key="3">
    <citation type="submission" date="2015-02" db="UniProtKB">
        <authorList>
            <consortium name="EnsemblProtists"/>
        </authorList>
    </citation>
    <scope>IDENTIFICATION</scope>
    <source>
        <strain evidence="10">DAOM BR144</strain>
    </source>
</reference>
<evidence type="ECO:0000259" key="8">
    <source>
        <dbReference type="PROSITE" id="PS50089"/>
    </source>
</evidence>
<dbReference type="InterPro" id="IPR000571">
    <property type="entry name" value="Znf_CCCH"/>
</dbReference>
<dbReference type="SUPFAM" id="SSF57850">
    <property type="entry name" value="RING/U-box"/>
    <property type="match status" value="1"/>
</dbReference>
<keyword evidence="11" id="KW-1185">Reference proteome</keyword>
<dbReference type="InterPro" id="IPR001841">
    <property type="entry name" value="Znf_RING"/>
</dbReference>